<dbReference type="Proteomes" id="UP000013456">
    <property type="component" value="Chromosome 1"/>
</dbReference>
<accession>G7MHF4</accession>
<dbReference type="HOGENOM" id="CLU_3406285_0_0_1"/>
<protein>
    <submittedName>
        <fullName evidence="1">Uncharacterized protein</fullName>
    </submittedName>
</protein>
<dbReference type="AlphaFoldDB" id="G7MHF4"/>
<proteinExistence type="predicted"/>
<dbReference type="EMBL" id="CM001253">
    <property type="protein sequence ID" value="EHH14424.1"/>
    <property type="molecule type" value="Genomic_DNA"/>
</dbReference>
<name>G7MHF4_MACMU</name>
<sequence>MLVQEQFQAVLPEELRAQAQRCQPGIRITG</sequence>
<reference evidence="1" key="1">
    <citation type="journal article" date="2011" name="Nat. Biotechnol.">
        <title>Genome sequencing and comparison of two nonhuman primate animal models, the cynomolgus and Chinese rhesus macaques.</title>
        <authorList>
            <person name="Yan G."/>
            <person name="Zhang G."/>
            <person name="Fang X."/>
            <person name="Zhang Y."/>
            <person name="Li C."/>
            <person name="Ling F."/>
            <person name="Cooper D.N."/>
            <person name="Li Q."/>
            <person name="Li Y."/>
            <person name="van Gool A.J."/>
            <person name="Du H."/>
            <person name="Chen J."/>
            <person name="Chen R."/>
            <person name="Zhang P."/>
            <person name="Huang Z."/>
            <person name="Thompson J.R."/>
            <person name="Meng Y."/>
            <person name="Bai Y."/>
            <person name="Wang J."/>
            <person name="Zhuo M."/>
            <person name="Wang T."/>
            <person name="Huang Y."/>
            <person name="Wei L."/>
            <person name="Li J."/>
            <person name="Wang Z."/>
            <person name="Hu H."/>
            <person name="Yang P."/>
            <person name="Le L."/>
            <person name="Stenson P.D."/>
            <person name="Li B."/>
            <person name="Liu X."/>
            <person name="Ball E.V."/>
            <person name="An N."/>
            <person name="Huang Q."/>
            <person name="Zhang Y."/>
            <person name="Fan W."/>
            <person name="Zhang X."/>
            <person name="Li Y."/>
            <person name="Wang W."/>
            <person name="Katze M.G."/>
            <person name="Su B."/>
            <person name="Nielsen R."/>
            <person name="Yang H."/>
            <person name="Wang J."/>
            <person name="Wang X."/>
            <person name="Wang J."/>
        </authorList>
    </citation>
    <scope>NUCLEOTIDE SEQUENCE [LARGE SCALE GENOMIC DNA]</scope>
    <source>
        <strain evidence="1">CR-5</strain>
    </source>
</reference>
<organism evidence="1">
    <name type="scientific">Macaca mulatta</name>
    <name type="common">Rhesus macaque</name>
    <dbReference type="NCBI Taxonomy" id="9544"/>
    <lineage>
        <taxon>Eukaryota</taxon>
        <taxon>Metazoa</taxon>
        <taxon>Chordata</taxon>
        <taxon>Craniata</taxon>
        <taxon>Vertebrata</taxon>
        <taxon>Euteleostomi</taxon>
        <taxon>Mammalia</taxon>
        <taxon>Eutheria</taxon>
        <taxon>Euarchontoglires</taxon>
        <taxon>Primates</taxon>
        <taxon>Haplorrhini</taxon>
        <taxon>Catarrhini</taxon>
        <taxon>Cercopithecidae</taxon>
        <taxon>Cercopithecinae</taxon>
        <taxon>Macaca</taxon>
    </lineage>
</organism>
<gene>
    <name evidence="1" type="ORF">EGK_00346</name>
</gene>
<evidence type="ECO:0000313" key="1">
    <source>
        <dbReference type="EMBL" id="EHH14424.1"/>
    </source>
</evidence>